<dbReference type="AlphaFoldDB" id="A0A7S2QCE7"/>
<accession>A0A7S2QCE7</accession>
<dbReference type="InterPro" id="IPR011600">
    <property type="entry name" value="Pept_C14_caspase"/>
</dbReference>
<gene>
    <name evidence="3" type="ORF">BRAN1462_LOCUS56443</name>
</gene>
<protein>
    <recommendedName>
        <fullName evidence="2">Peptidase C14 caspase domain-containing protein</fullName>
    </recommendedName>
</protein>
<dbReference type="InterPro" id="IPR050452">
    <property type="entry name" value="Metacaspase"/>
</dbReference>
<name>A0A7S2QCE7_9DINO</name>
<feature type="domain" description="Peptidase C14 caspase" evidence="2">
    <location>
        <begin position="44"/>
        <end position="230"/>
    </location>
</feature>
<dbReference type="EMBL" id="HBGW01089011">
    <property type="protein sequence ID" value="CAD9638621.1"/>
    <property type="molecule type" value="Transcribed_RNA"/>
</dbReference>
<dbReference type="Pfam" id="PF00656">
    <property type="entry name" value="Peptidase_C14"/>
    <property type="match status" value="1"/>
</dbReference>
<evidence type="ECO:0000256" key="1">
    <source>
        <dbReference type="ARBA" id="ARBA00009005"/>
    </source>
</evidence>
<reference evidence="3" key="1">
    <citation type="submission" date="2021-01" db="EMBL/GenBank/DDBJ databases">
        <authorList>
            <person name="Corre E."/>
            <person name="Pelletier E."/>
            <person name="Niang G."/>
            <person name="Scheremetjew M."/>
            <person name="Finn R."/>
            <person name="Kale V."/>
            <person name="Holt S."/>
            <person name="Cochrane G."/>
            <person name="Meng A."/>
            <person name="Brown T."/>
            <person name="Cohen L."/>
        </authorList>
    </citation>
    <scope>NUCLEOTIDE SEQUENCE</scope>
    <source>
        <strain evidence="3">RCC3387</strain>
    </source>
</reference>
<evidence type="ECO:0000313" key="3">
    <source>
        <dbReference type="EMBL" id="CAD9638621.1"/>
    </source>
</evidence>
<dbReference type="InterPro" id="IPR029030">
    <property type="entry name" value="Caspase-like_dom_sf"/>
</dbReference>
<sequence>MGAAVALMGCVETAVTLCGEVYHKVNERVSEDLEGDDVEGEVFVLICALDYKMTSNPLSCSIDGKNMEILLDACGVPRENITAMYDEQCTKQAVLQAIKDIGDRCGENDYFVFYYSGHGTNLEDYSGDEADGQDEAFCFVDFQGQISYDSCMSDDVFAQAVTDCVRDDVKVIILTDCCHSGTIADFHCGDWAGRRALSIAGCLDHQTSGDIGRGGIFSHSMMMAIAELQEEGEDEYSCGKLYNKTLQKDEEAFASQQDICLQCAPGLLPNHMAWPLIPKRPYAAPYGRRCYG</sequence>
<organism evidence="3">
    <name type="scientific">Zooxanthella nutricula</name>
    <dbReference type="NCBI Taxonomy" id="1333877"/>
    <lineage>
        <taxon>Eukaryota</taxon>
        <taxon>Sar</taxon>
        <taxon>Alveolata</taxon>
        <taxon>Dinophyceae</taxon>
        <taxon>Peridiniales</taxon>
        <taxon>Peridiniales incertae sedis</taxon>
        <taxon>Zooxanthella</taxon>
    </lineage>
</organism>
<dbReference type="GO" id="GO:0006508">
    <property type="term" value="P:proteolysis"/>
    <property type="evidence" value="ECO:0007669"/>
    <property type="project" value="InterPro"/>
</dbReference>
<dbReference type="SUPFAM" id="SSF52129">
    <property type="entry name" value="Caspase-like"/>
    <property type="match status" value="1"/>
</dbReference>
<dbReference type="GO" id="GO:0004197">
    <property type="term" value="F:cysteine-type endopeptidase activity"/>
    <property type="evidence" value="ECO:0007669"/>
    <property type="project" value="InterPro"/>
</dbReference>
<dbReference type="PANTHER" id="PTHR48104:SF30">
    <property type="entry name" value="METACASPASE-1"/>
    <property type="match status" value="1"/>
</dbReference>
<proteinExistence type="inferred from homology"/>
<evidence type="ECO:0000259" key="2">
    <source>
        <dbReference type="Pfam" id="PF00656"/>
    </source>
</evidence>
<dbReference type="PANTHER" id="PTHR48104">
    <property type="entry name" value="METACASPASE-4"/>
    <property type="match status" value="1"/>
</dbReference>
<comment type="similarity">
    <text evidence="1">Belongs to the peptidase C14B family.</text>
</comment>
<dbReference type="Gene3D" id="3.40.50.12660">
    <property type="match status" value="1"/>
</dbReference>
<dbReference type="GO" id="GO:0005737">
    <property type="term" value="C:cytoplasm"/>
    <property type="evidence" value="ECO:0007669"/>
    <property type="project" value="TreeGrafter"/>
</dbReference>